<dbReference type="InterPro" id="IPR050185">
    <property type="entry name" value="Ub_carboxyl-term_hydrolase"/>
</dbReference>
<evidence type="ECO:0000313" key="22">
    <source>
        <dbReference type="Proteomes" id="UP000220214"/>
    </source>
</evidence>
<evidence type="ECO:0000313" key="20">
    <source>
        <dbReference type="Proteomes" id="UP000219860"/>
    </source>
</evidence>
<sequence length="642" mass="74425">MPRKHAKKIKNDDDDGVTPKRRKNKEKQENERINNLLETEINVKNNLNKIEQTDNNINDKSESHNKTTKNNENNNIDNTSDNNKIRVCPYLRTINRNLLDFDFEKLCSISLSNLHVYACLVCGLYFQGIGRGTYAYTHALEKNHYVFINLETCKTCCIPENYEIHDASLNDIKYFLKPVYNKEQVEHLCNNLILGKSLDGADFFPGCVGLNNLKHTDYCNVIIQLLCCIVPLRNMLLLYESKQNIAKNLIVVLAELLKKIYNPKNFKGVVSPHEFLQAVGIESKKNFKIGTKNDPLNFFLWIINKIHRHSEKKLQKKKKNMPNQVNKQNNIIANNNISKNGHPKNDDGEKNYTSTKKEHDKENNNAEQNKQDTNYESDKSSSHKKKRIKWMYDGTNIIDYCFDGELIIKTKKTKDDITEEGTSYEGKNDTTGRTNYIAHNQNDNNNNQYEDDNEFSENKKYIFKKTPFRTLSLKLPNPPIFKSTTESNIIPQVSIFELLTKYDGETETFLSDKAIPSTLIISKLPKYLIFTIQRFSKNNFFTEKNGTIVNFVIKNLDMKDYVHQDYLDQNPVTKYNLVANIFHSGTVTNGSYKIHVLQQATNEWHEIEDLHVISILPQLVLLPESCIQLYQRQDVQLNGEIL</sequence>
<evidence type="ECO:0000256" key="6">
    <source>
        <dbReference type="ARBA" id="ARBA00022771"/>
    </source>
</evidence>
<dbReference type="OrthoDB" id="10263353at2759"/>
<dbReference type="PANTHER" id="PTHR21646:SF16">
    <property type="entry name" value="U4_U6.U5 TRI-SNRNP-ASSOCIATED PROTEIN 2"/>
    <property type="match status" value="1"/>
</dbReference>
<dbReference type="OMA" id="QLRRFKC"/>
<dbReference type="InterPro" id="IPR028889">
    <property type="entry name" value="USP"/>
</dbReference>
<dbReference type="CDD" id="cd02669">
    <property type="entry name" value="Peptidase_C19M"/>
    <property type="match status" value="1"/>
</dbReference>
<dbReference type="InterPro" id="IPR033809">
    <property type="entry name" value="USP39"/>
</dbReference>
<evidence type="ECO:0000313" key="17">
    <source>
        <dbReference type="EMBL" id="SCO62523.1"/>
    </source>
</evidence>
<dbReference type="Proteomes" id="UP000220214">
    <property type="component" value="Chromosome 14"/>
</dbReference>
<dbReference type="EMBL" id="LT608150">
    <property type="protein sequence ID" value="SCM26192.1"/>
    <property type="molecule type" value="Genomic_DNA"/>
</dbReference>
<proteinExistence type="inferred from homology"/>
<evidence type="ECO:0000313" key="16">
    <source>
        <dbReference type="EMBL" id="SCN28325.1"/>
    </source>
</evidence>
<dbReference type="VEuPathDB" id="PlasmoDB:PBANKA_1415500"/>
<dbReference type="SMART" id="SM00290">
    <property type="entry name" value="ZnF_UBP"/>
    <property type="match status" value="1"/>
</dbReference>
<feature type="compositionally biased region" description="Polar residues" evidence="11">
    <location>
        <begin position="365"/>
        <end position="374"/>
    </location>
</feature>
<keyword evidence="6 10" id="KW-0863">Zinc-finger</keyword>
<dbReference type="Gene3D" id="3.90.70.10">
    <property type="entry name" value="Cysteine proteinases"/>
    <property type="match status" value="1"/>
</dbReference>
<dbReference type="Proteomes" id="UP000219860">
    <property type="component" value="Chromosome 14"/>
</dbReference>
<dbReference type="Proteomes" id="UP000219974">
    <property type="component" value="Chromosome 14"/>
</dbReference>
<evidence type="ECO:0000259" key="13">
    <source>
        <dbReference type="PROSITE" id="PS50271"/>
    </source>
</evidence>
<evidence type="ECO:0000313" key="18">
    <source>
        <dbReference type="EMBL" id="SCO64081.1"/>
    </source>
</evidence>
<accession>A0A0Z0AJ65</accession>
<dbReference type="InterPro" id="IPR013083">
    <property type="entry name" value="Znf_RING/FYVE/PHD"/>
</dbReference>
<keyword evidence="5" id="KW-0747">Spliceosome</keyword>
<keyword evidence="4" id="KW-0479">Metal-binding</keyword>
<feature type="compositionally biased region" description="Basic and acidic residues" evidence="11">
    <location>
        <begin position="343"/>
        <end position="364"/>
    </location>
</feature>
<comment type="similarity">
    <text evidence="2">Belongs to the peptidase C19 family.</text>
</comment>
<reference evidence="14 19" key="1">
    <citation type="submission" date="2016-02" db="EMBL/GenBank/DDBJ databases">
        <authorList>
            <consortium name="Pathogen Informatics"/>
        </authorList>
    </citation>
    <scope>NUCLEOTIDE SEQUENCE [LARGE SCALE GENOMIC DNA]</scope>
    <source>
        <strain evidence="14 19">K173</strain>
        <strain evidence="15 23">NK65 ny</strain>
        <strain evidence="16 22">NK65e</strain>
        <strain evidence="18 20">SP11 Antwerpcl1</strain>
        <strain evidence="17 21">SP11 RLL</strain>
    </source>
</reference>
<dbReference type="EMBL" id="LT608262">
    <property type="protein sequence ID" value="SCO64081.1"/>
    <property type="molecule type" value="Genomic_DNA"/>
</dbReference>
<name>A0A0Z0AJ65_PLABE</name>
<feature type="compositionally biased region" description="Low complexity" evidence="11">
    <location>
        <begin position="68"/>
        <end position="79"/>
    </location>
</feature>
<dbReference type="PANTHER" id="PTHR21646">
    <property type="entry name" value="UBIQUITIN CARBOXYL-TERMINAL HYDROLASE"/>
    <property type="match status" value="1"/>
</dbReference>
<evidence type="ECO:0000259" key="12">
    <source>
        <dbReference type="PROSITE" id="PS50235"/>
    </source>
</evidence>
<feature type="compositionally biased region" description="Polar residues" evidence="11">
    <location>
        <begin position="47"/>
        <end position="56"/>
    </location>
</feature>
<dbReference type="PROSITE" id="PS50235">
    <property type="entry name" value="USP_3"/>
    <property type="match status" value="1"/>
</dbReference>
<dbReference type="Pfam" id="PF02148">
    <property type="entry name" value="zf-UBP"/>
    <property type="match status" value="1"/>
</dbReference>
<feature type="region of interest" description="Disordered" evidence="11">
    <location>
        <begin position="312"/>
        <end position="385"/>
    </location>
</feature>
<evidence type="ECO:0000256" key="7">
    <source>
        <dbReference type="ARBA" id="ARBA00022833"/>
    </source>
</evidence>
<dbReference type="PROSITE" id="PS50271">
    <property type="entry name" value="ZF_UBP"/>
    <property type="match status" value="1"/>
</dbReference>
<feature type="domain" description="USP" evidence="12">
    <location>
        <begin position="208"/>
        <end position="633"/>
    </location>
</feature>
<evidence type="ECO:0000256" key="1">
    <source>
        <dbReference type="ARBA" id="ARBA00004123"/>
    </source>
</evidence>
<evidence type="ECO:0000256" key="11">
    <source>
        <dbReference type="SAM" id="MobiDB-lite"/>
    </source>
</evidence>
<dbReference type="FunFam" id="3.30.40.10:FF:000068">
    <property type="entry name" value="U4/U6.U5 tri-snRNP-associated protein 2"/>
    <property type="match status" value="1"/>
</dbReference>
<evidence type="ECO:0000256" key="3">
    <source>
        <dbReference type="ARBA" id="ARBA00022664"/>
    </source>
</evidence>
<feature type="region of interest" description="Disordered" evidence="11">
    <location>
        <begin position="47"/>
        <end position="79"/>
    </location>
</feature>
<feature type="compositionally biased region" description="Low complexity" evidence="11">
    <location>
        <begin position="323"/>
        <end position="340"/>
    </location>
</feature>
<feature type="region of interest" description="Disordered" evidence="11">
    <location>
        <begin position="1"/>
        <end position="34"/>
    </location>
</feature>
<dbReference type="GO" id="GO:0016579">
    <property type="term" value="P:protein deubiquitination"/>
    <property type="evidence" value="ECO:0007669"/>
    <property type="project" value="InterPro"/>
</dbReference>
<organism evidence="14 19">
    <name type="scientific">Plasmodium berghei</name>
    <dbReference type="NCBI Taxonomy" id="5821"/>
    <lineage>
        <taxon>Eukaryota</taxon>
        <taxon>Sar</taxon>
        <taxon>Alveolata</taxon>
        <taxon>Apicomplexa</taxon>
        <taxon>Aconoidasida</taxon>
        <taxon>Haemosporida</taxon>
        <taxon>Plasmodiidae</taxon>
        <taxon>Plasmodium</taxon>
        <taxon>Plasmodium (Vinckeia)</taxon>
    </lineage>
</organism>
<dbReference type="Proteomes" id="UP000516480">
    <property type="component" value="Chromosome 14"/>
</dbReference>
<evidence type="ECO:0000313" key="19">
    <source>
        <dbReference type="Proteomes" id="UP000069549"/>
    </source>
</evidence>
<dbReference type="GO" id="GO:0005681">
    <property type="term" value="C:spliceosomal complex"/>
    <property type="evidence" value="ECO:0007669"/>
    <property type="project" value="UniProtKB-KW"/>
</dbReference>
<comment type="subcellular location">
    <subcellularLocation>
        <location evidence="1">Nucleus</location>
    </subcellularLocation>
</comment>
<dbReference type="Gene3D" id="3.30.40.10">
    <property type="entry name" value="Zinc/RING finger domain, C3HC4 (zinc finger)"/>
    <property type="match status" value="1"/>
</dbReference>
<evidence type="ECO:0000256" key="5">
    <source>
        <dbReference type="ARBA" id="ARBA00022728"/>
    </source>
</evidence>
<feature type="domain" description="UBP-type" evidence="13">
    <location>
        <begin position="86"/>
        <end position="183"/>
    </location>
</feature>
<dbReference type="EMBL" id="LT160034">
    <property type="protein sequence ID" value="CXJ14461.1"/>
    <property type="molecule type" value="Genomic_DNA"/>
</dbReference>
<dbReference type="SUPFAM" id="SSF57850">
    <property type="entry name" value="RING/U-box"/>
    <property type="match status" value="1"/>
</dbReference>
<dbReference type="Proteomes" id="UP000069549">
    <property type="component" value="Chromosome 14"/>
</dbReference>
<evidence type="ECO:0000313" key="15">
    <source>
        <dbReference type="EMBL" id="SCM26192.1"/>
    </source>
</evidence>
<evidence type="ECO:0000313" key="21">
    <source>
        <dbReference type="Proteomes" id="UP000219974"/>
    </source>
</evidence>
<keyword evidence="9" id="KW-0539">Nucleus</keyword>
<keyword evidence="3" id="KW-0507">mRNA processing</keyword>
<evidence type="ECO:0000313" key="23">
    <source>
        <dbReference type="Proteomes" id="UP000516480"/>
    </source>
</evidence>
<dbReference type="InterPro" id="IPR038765">
    <property type="entry name" value="Papain-like_cys_pep_sf"/>
</dbReference>
<dbReference type="GO" id="GO:0004843">
    <property type="term" value="F:cysteine-type deubiquitinase activity"/>
    <property type="evidence" value="ECO:0007669"/>
    <property type="project" value="InterPro"/>
</dbReference>
<dbReference type="InterPro" id="IPR001607">
    <property type="entry name" value="Znf_UBP"/>
</dbReference>
<dbReference type="GO" id="GO:0008270">
    <property type="term" value="F:zinc ion binding"/>
    <property type="evidence" value="ECO:0007669"/>
    <property type="project" value="UniProtKB-KW"/>
</dbReference>
<keyword evidence="8" id="KW-0508">mRNA splicing</keyword>
<evidence type="ECO:0000256" key="4">
    <source>
        <dbReference type="ARBA" id="ARBA00022723"/>
    </source>
</evidence>
<dbReference type="EMBL" id="LT614640">
    <property type="protein sequence ID" value="SCN28325.1"/>
    <property type="molecule type" value="Genomic_DNA"/>
</dbReference>
<dbReference type="AlphaFoldDB" id="A0A0Z0AJ65"/>
<dbReference type="InterPro" id="IPR001394">
    <property type="entry name" value="Peptidase_C19_UCH"/>
</dbReference>
<protein>
    <submittedName>
        <fullName evidence="14">U4/U6.U5 tri-snRNP-associated protein 2, putative</fullName>
    </submittedName>
</protein>
<evidence type="ECO:0000256" key="8">
    <source>
        <dbReference type="ARBA" id="ARBA00023187"/>
    </source>
</evidence>
<dbReference type="Pfam" id="PF00443">
    <property type="entry name" value="UCH"/>
    <property type="match status" value="1"/>
</dbReference>
<dbReference type="GO" id="GO:0000245">
    <property type="term" value="P:spliceosomal complex assembly"/>
    <property type="evidence" value="ECO:0007669"/>
    <property type="project" value="InterPro"/>
</dbReference>
<dbReference type="EMBL" id="LT608278">
    <property type="protein sequence ID" value="SCO62523.1"/>
    <property type="molecule type" value="Genomic_DNA"/>
</dbReference>
<gene>
    <name evidence="14" type="primary">USP39</name>
    <name evidence="14" type="ORF">PBK173_000442600</name>
    <name evidence="16" type="ORF">PBNK65E_000432400</name>
    <name evidence="15" type="ORF">PBNK65NY_000431400</name>
    <name evidence="18" type="ORF">PBSP11A_000432000</name>
    <name evidence="17" type="ORF">PBSP11RLL_000431600</name>
</gene>
<evidence type="ECO:0000256" key="10">
    <source>
        <dbReference type="PROSITE-ProRule" id="PRU00502"/>
    </source>
</evidence>
<keyword evidence="7" id="KW-0862">Zinc</keyword>
<evidence type="ECO:0000313" key="14">
    <source>
        <dbReference type="EMBL" id="CXJ14461.1"/>
    </source>
</evidence>
<evidence type="ECO:0000256" key="9">
    <source>
        <dbReference type="ARBA" id="ARBA00023242"/>
    </source>
</evidence>
<dbReference type="SUPFAM" id="SSF54001">
    <property type="entry name" value="Cysteine proteinases"/>
    <property type="match status" value="1"/>
</dbReference>
<evidence type="ECO:0000256" key="2">
    <source>
        <dbReference type="ARBA" id="ARBA00009085"/>
    </source>
</evidence>